<dbReference type="PANTHER" id="PTHR32258">
    <property type="entry name" value="PROTEIN NETWORKED 4A"/>
    <property type="match status" value="1"/>
</dbReference>
<evidence type="ECO:0000259" key="4">
    <source>
        <dbReference type="PROSITE" id="PS51774"/>
    </source>
</evidence>
<comment type="caution">
    <text evidence="5">The sequence shown here is derived from an EMBL/GenBank/DDBJ whole genome shotgun (WGS) entry which is preliminary data.</text>
</comment>
<dbReference type="PROSITE" id="PS51774">
    <property type="entry name" value="NAB"/>
    <property type="match status" value="1"/>
</dbReference>
<dbReference type="SUPFAM" id="SSF57997">
    <property type="entry name" value="Tropomyosin"/>
    <property type="match status" value="1"/>
</dbReference>
<gene>
    <name evidence="5" type="ORF">HPP92_001478</name>
</gene>
<dbReference type="InterPro" id="IPR011684">
    <property type="entry name" value="NAB"/>
</dbReference>
<protein>
    <recommendedName>
        <fullName evidence="4">NAB domain-containing protein</fullName>
    </recommendedName>
</protein>
<keyword evidence="1 3" id="KW-0175">Coiled coil</keyword>
<dbReference type="GO" id="GO:0003779">
    <property type="term" value="F:actin binding"/>
    <property type="evidence" value="ECO:0007669"/>
    <property type="project" value="InterPro"/>
</dbReference>
<organism evidence="5 6">
    <name type="scientific">Vanilla planifolia</name>
    <name type="common">Vanilla</name>
    <dbReference type="NCBI Taxonomy" id="51239"/>
    <lineage>
        <taxon>Eukaryota</taxon>
        <taxon>Viridiplantae</taxon>
        <taxon>Streptophyta</taxon>
        <taxon>Embryophyta</taxon>
        <taxon>Tracheophyta</taxon>
        <taxon>Spermatophyta</taxon>
        <taxon>Magnoliopsida</taxon>
        <taxon>Liliopsida</taxon>
        <taxon>Asparagales</taxon>
        <taxon>Orchidaceae</taxon>
        <taxon>Vanilloideae</taxon>
        <taxon>Vanilleae</taxon>
        <taxon>Vanilla</taxon>
    </lineage>
</organism>
<dbReference type="Pfam" id="PF07765">
    <property type="entry name" value="KIP1"/>
    <property type="match status" value="1"/>
</dbReference>
<accession>A0A835S7S6</accession>
<comment type="similarity">
    <text evidence="2">Belongs to the NET family.</text>
</comment>
<feature type="domain" description="NAB" evidence="4">
    <location>
        <begin position="9"/>
        <end position="90"/>
    </location>
</feature>
<sequence>MKAMEARKSPLWWWNSHIGPRNSKWLSENVEEIDRLVSETLKLIEADGDSFAKKAQMYYLSRPELISRVENFYRLYRALAERYDQATIELAKYMSTEPQCHDSCNGSEIGTEAISASLPSSPDRTPEVKAFHFGPRLKAAGFNFFLGSEEISDRSRKRSDESSSESGSESDYYKHVYGYDNASFLEARVIELQNELRKARDKLQENRNGLKEQCELLLNRVDLVLSPANSTIESQAAFEMNFVALERAITELEVELPDHKGEFEHFKEEVKAAAEHFEIEISRREDIIKEYKTTFGEILNKIVQDDSSLVAETKADDADILEGKSTMETKSKEEVQTMRDMKACGRQSSNRLLLRERSVLEAQLCSLMVSNNSYESKIQALEVRVKQLEAEKSNICTESEERLTEINQNLEDYKVKVVTLTSEKEQLDARVGKLEDDVKAQDEHTRTVEEHLHELQEEHKKQTQEIQNAQKALVDQTNRVKELEDEVEGQRLLIIDGAEGKREAIRQLCFSLEHYRVGYQELRQMLQHKRSTVMAI</sequence>
<reference evidence="5 6" key="1">
    <citation type="journal article" date="2020" name="Nat. Food">
        <title>A phased Vanilla planifolia genome enables genetic improvement of flavour and production.</title>
        <authorList>
            <person name="Hasing T."/>
            <person name="Tang H."/>
            <person name="Brym M."/>
            <person name="Khazi F."/>
            <person name="Huang T."/>
            <person name="Chambers A.H."/>
        </authorList>
    </citation>
    <scope>NUCLEOTIDE SEQUENCE [LARGE SCALE GENOMIC DNA]</scope>
    <source>
        <tissue evidence="5">Leaf</tissue>
    </source>
</reference>
<evidence type="ECO:0000313" key="6">
    <source>
        <dbReference type="Proteomes" id="UP000639772"/>
    </source>
</evidence>
<evidence type="ECO:0000256" key="1">
    <source>
        <dbReference type="ARBA" id="ARBA00023054"/>
    </source>
</evidence>
<dbReference type="OrthoDB" id="1877257at2759"/>
<feature type="coiled-coil region" evidence="3">
    <location>
        <begin position="371"/>
        <end position="493"/>
    </location>
</feature>
<dbReference type="PANTHER" id="PTHR32258:SF3">
    <property type="entry name" value="PROTEIN NETWORKED 4A"/>
    <property type="match status" value="1"/>
</dbReference>
<evidence type="ECO:0000256" key="3">
    <source>
        <dbReference type="SAM" id="Coils"/>
    </source>
</evidence>
<evidence type="ECO:0000256" key="2">
    <source>
        <dbReference type="ARBA" id="ARBA00038006"/>
    </source>
</evidence>
<dbReference type="GO" id="GO:0005774">
    <property type="term" value="C:vacuolar membrane"/>
    <property type="evidence" value="ECO:0007669"/>
    <property type="project" value="TreeGrafter"/>
</dbReference>
<dbReference type="InterPro" id="IPR051861">
    <property type="entry name" value="NET_actin-binding_domain"/>
</dbReference>
<proteinExistence type="inferred from homology"/>
<dbReference type="AlphaFoldDB" id="A0A835S7S6"/>
<evidence type="ECO:0000313" key="5">
    <source>
        <dbReference type="EMBL" id="KAG0501406.1"/>
    </source>
</evidence>
<dbReference type="EMBL" id="JADCNM010000001">
    <property type="protein sequence ID" value="KAG0501406.1"/>
    <property type="molecule type" value="Genomic_DNA"/>
</dbReference>
<feature type="coiled-coil region" evidence="3">
    <location>
        <begin position="182"/>
        <end position="220"/>
    </location>
</feature>
<dbReference type="Proteomes" id="UP000639772">
    <property type="component" value="Chromosome 1"/>
</dbReference>
<name>A0A835S7S6_VANPL</name>